<feature type="transmembrane region" description="Helical" evidence="3">
    <location>
        <begin position="347"/>
        <end position="367"/>
    </location>
</feature>
<evidence type="ECO:0000256" key="1">
    <source>
        <dbReference type="SAM" id="Coils"/>
    </source>
</evidence>
<keyword evidence="5" id="KW-1185">Reference proteome</keyword>
<dbReference type="InterPro" id="IPR019286">
    <property type="entry name" value="DUF2339_TM"/>
</dbReference>
<evidence type="ECO:0000256" key="2">
    <source>
        <dbReference type="SAM" id="MobiDB-lite"/>
    </source>
</evidence>
<feature type="compositionally biased region" description="Polar residues" evidence="2">
    <location>
        <begin position="76"/>
        <end position="93"/>
    </location>
</feature>
<feature type="transmembrane region" description="Helical" evidence="3">
    <location>
        <begin position="318"/>
        <end position="335"/>
    </location>
</feature>
<feature type="transmembrane region" description="Helical" evidence="3">
    <location>
        <begin position="683"/>
        <end position="701"/>
    </location>
</feature>
<feature type="transmembrane region" description="Helical" evidence="3">
    <location>
        <begin position="461"/>
        <end position="480"/>
    </location>
</feature>
<feature type="coiled-coil region" evidence="1">
    <location>
        <begin position="1"/>
        <end position="42"/>
    </location>
</feature>
<evidence type="ECO:0000313" key="5">
    <source>
        <dbReference type="Proteomes" id="UP000263900"/>
    </source>
</evidence>
<keyword evidence="1" id="KW-0175">Coiled coil</keyword>
<dbReference type="OrthoDB" id="666059at2"/>
<feature type="transmembrane region" description="Helical" evidence="3">
    <location>
        <begin position="236"/>
        <end position="255"/>
    </location>
</feature>
<reference evidence="4 5" key="1">
    <citation type="submission" date="2018-09" db="EMBL/GenBank/DDBJ databases">
        <title>Genome sequencing of strain 6GH32-13.</title>
        <authorList>
            <person name="Weon H.-Y."/>
            <person name="Heo J."/>
            <person name="Kwon S.-W."/>
        </authorList>
    </citation>
    <scope>NUCLEOTIDE SEQUENCE [LARGE SCALE GENOMIC DNA]</scope>
    <source>
        <strain evidence="4 5">5GH32-13</strain>
    </source>
</reference>
<feature type="transmembrane region" description="Helical" evidence="3">
    <location>
        <begin position="262"/>
        <end position="280"/>
    </location>
</feature>
<evidence type="ECO:0000256" key="3">
    <source>
        <dbReference type="SAM" id="Phobius"/>
    </source>
</evidence>
<dbReference type="Proteomes" id="UP000263900">
    <property type="component" value="Chromosome"/>
</dbReference>
<feature type="transmembrane region" description="Helical" evidence="3">
    <location>
        <begin position="163"/>
        <end position="183"/>
    </location>
</feature>
<dbReference type="KEGG" id="pseg:D3H65_16480"/>
<protein>
    <submittedName>
        <fullName evidence="4">DUF2339 domain-containing protein</fullName>
    </submittedName>
</protein>
<feature type="transmembrane region" description="Helical" evidence="3">
    <location>
        <begin position="131"/>
        <end position="151"/>
    </location>
</feature>
<accession>A0A3B7MNX7</accession>
<feature type="transmembrane region" description="Helical" evidence="3">
    <location>
        <begin position="286"/>
        <end position="306"/>
    </location>
</feature>
<dbReference type="AlphaFoldDB" id="A0A3B7MNX7"/>
<keyword evidence="3" id="KW-0812">Transmembrane</keyword>
<keyword evidence="3" id="KW-0472">Membrane</keyword>
<feature type="transmembrane region" description="Helical" evidence="3">
    <location>
        <begin position="189"/>
        <end position="207"/>
    </location>
</feature>
<dbReference type="PANTHER" id="PTHR38434:SF1">
    <property type="entry name" value="BLL2549 PROTEIN"/>
    <property type="match status" value="1"/>
</dbReference>
<feature type="transmembrane region" description="Helical" evidence="3">
    <location>
        <begin position="708"/>
        <end position="726"/>
    </location>
</feature>
<feature type="transmembrane region" description="Helical" evidence="3">
    <location>
        <begin position="614"/>
        <end position="633"/>
    </location>
</feature>
<name>A0A3B7MNX7_9BACT</name>
<feature type="transmembrane region" description="Helical" evidence="3">
    <location>
        <begin position="104"/>
        <end position="125"/>
    </location>
</feature>
<dbReference type="EMBL" id="CP032157">
    <property type="protein sequence ID" value="AXY75477.1"/>
    <property type="molecule type" value="Genomic_DNA"/>
</dbReference>
<organism evidence="4 5">
    <name type="scientific">Paraflavitalea soli</name>
    <dbReference type="NCBI Taxonomy" id="2315862"/>
    <lineage>
        <taxon>Bacteria</taxon>
        <taxon>Pseudomonadati</taxon>
        <taxon>Bacteroidota</taxon>
        <taxon>Chitinophagia</taxon>
        <taxon>Chitinophagales</taxon>
        <taxon>Chitinophagaceae</taxon>
        <taxon>Paraflavitalea</taxon>
    </lineage>
</organism>
<keyword evidence="3" id="KW-1133">Transmembrane helix</keyword>
<feature type="transmembrane region" description="Helical" evidence="3">
    <location>
        <begin position="573"/>
        <end position="594"/>
    </location>
</feature>
<feature type="transmembrane region" description="Helical" evidence="3">
    <location>
        <begin position="542"/>
        <end position="564"/>
    </location>
</feature>
<feature type="transmembrane region" description="Helical" evidence="3">
    <location>
        <begin position="654"/>
        <end position="671"/>
    </location>
</feature>
<feature type="transmembrane region" description="Helical" evidence="3">
    <location>
        <begin position="424"/>
        <end position="441"/>
    </location>
</feature>
<evidence type="ECO:0000313" key="4">
    <source>
        <dbReference type="EMBL" id="AXY75477.1"/>
    </source>
</evidence>
<feature type="region of interest" description="Disordered" evidence="2">
    <location>
        <begin position="66"/>
        <end position="93"/>
    </location>
</feature>
<feature type="transmembrane region" description="Helical" evidence="3">
    <location>
        <begin position="376"/>
        <end position="395"/>
    </location>
</feature>
<gene>
    <name evidence="4" type="ORF">D3H65_16480</name>
</gene>
<dbReference type="Pfam" id="PF10101">
    <property type="entry name" value="DUF2339"/>
    <property type="match status" value="1"/>
</dbReference>
<feature type="transmembrane region" description="Helical" evidence="3">
    <location>
        <begin position="738"/>
        <end position="755"/>
    </location>
</feature>
<feature type="transmembrane region" description="Helical" evidence="3">
    <location>
        <begin position="212"/>
        <end position="230"/>
    </location>
</feature>
<proteinExistence type="predicted"/>
<dbReference type="PANTHER" id="PTHR38434">
    <property type="entry name" value="BLL2549 PROTEIN"/>
    <property type="match status" value="1"/>
</dbReference>
<feature type="transmembrane region" description="Helical" evidence="3">
    <location>
        <begin position="492"/>
        <end position="513"/>
    </location>
</feature>
<dbReference type="RefSeq" id="WP_119051358.1">
    <property type="nucleotide sequence ID" value="NZ_CP032157.1"/>
</dbReference>
<sequence>MATVQEKIDELTRHINELAAQQTHLGKQLLALMNELDELKRQVSKQPVEEKQPIAEKVIEYKETVTAPSRKPVEPSPTQRQKTPSATPTGSNARSFEEFIGKNLASKVGILITIVGIFIGARYAIEHNLVSPVVRIVNGYVSGLALIAVALKLKKKYVTYSSVLMGGGLCVLYFITYIAWSFYAMLPQLAAFGLMLLFTAAIVYVAVWYNQVVIAHLAQVGAYAIPFLLSNNSGRFEILFSYILIINAGILVLSFYKYWKSLFYVAYIATWIIYGAWYLAEYNGEHFPLAFGFLAAFYILFYATFLAYKLIRKEQYNIGDVFLLLSNAFIFYGLGYDLLNNYANTRYWPGIFTLANALVHLAVSIIIRKLKLADKALYYLVLGLVVVFLTIAIPVQLDGNWVTLLWAAETVLLFAIGRGRQAELYEKLAIGLVILAFASLIQDRTHWLYASDRALPFWNMVFFTGLFVMGAFGVITWMTCQQKWKVLPENRTGVNAFFDYIVPVLLLLTSYYIPFLELRDGLWKLQSEWPASRSGIAIEEEGALLVAAVLFLYTEVFGVTVLFLNQRWIKNRWLATASLVSIALMCGYLLLATLPTLNEMNINYFTKDGDAPSGAWPLMIRYAILALLVWIITMGSRIVKLYIVETVMQQAWRLLIYLTVLGIISYEYINWTSITGAQDQFKVGLSIIWGLFALGLVVYGIRRKQKYLRLAAIVLFVITILKLFVFDLAEAGTITKTVSFITLGVILLLVSYLYNRYKEVL</sequence>
<feature type="transmembrane region" description="Helical" evidence="3">
    <location>
        <begin position="401"/>
        <end position="417"/>
    </location>
</feature>